<dbReference type="PROSITE" id="PS50918">
    <property type="entry name" value="WWE"/>
    <property type="match status" value="1"/>
</dbReference>
<dbReference type="Proteomes" id="UP001139559">
    <property type="component" value="Unassembled WGS sequence"/>
</dbReference>
<dbReference type="AlphaFoldDB" id="A0A9X1XH86"/>
<feature type="signal peptide" evidence="2">
    <location>
        <begin position="1"/>
        <end position="21"/>
    </location>
</feature>
<dbReference type="PIRSF" id="PIRSF028069">
    <property type="entry name" value="UCP028069"/>
    <property type="match status" value="1"/>
</dbReference>
<evidence type="ECO:0000259" key="3">
    <source>
        <dbReference type="PROSITE" id="PS50918"/>
    </source>
</evidence>
<feature type="chain" id="PRO_5040821881" evidence="2">
    <location>
        <begin position="22"/>
        <end position="268"/>
    </location>
</feature>
<feature type="coiled-coil region" evidence="1">
    <location>
        <begin position="45"/>
        <end position="86"/>
    </location>
</feature>
<dbReference type="InterPro" id="IPR016866">
    <property type="entry name" value="UCP028069"/>
</dbReference>
<evidence type="ECO:0000313" key="4">
    <source>
        <dbReference type="EMBL" id="MCK6261673.1"/>
    </source>
</evidence>
<keyword evidence="2" id="KW-0732">Signal</keyword>
<comment type="caution">
    <text evidence="4">The sequence shown here is derived from an EMBL/GenBank/DDBJ whole genome shotgun (WGS) entry which is preliminary data.</text>
</comment>
<protein>
    <submittedName>
        <fullName evidence="4">DUF3450 domain-containing protein</fullName>
    </submittedName>
</protein>
<evidence type="ECO:0000313" key="5">
    <source>
        <dbReference type="Proteomes" id="UP001139559"/>
    </source>
</evidence>
<evidence type="ECO:0000256" key="1">
    <source>
        <dbReference type="SAM" id="Coils"/>
    </source>
</evidence>
<organism evidence="4 5">
    <name type="scientific">Vibrio amylolyticus</name>
    <dbReference type="NCBI Taxonomy" id="2847292"/>
    <lineage>
        <taxon>Bacteria</taxon>
        <taxon>Pseudomonadati</taxon>
        <taxon>Pseudomonadota</taxon>
        <taxon>Gammaproteobacteria</taxon>
        <taxon>Vibrionales</taxon>
        <taxon>Vibrionaceae</taxon>
        <taxon>Vibrio</taxon>
    </lineage>
</organism>
<keyword evidence="1" id="KW-0175">Coiled coil</keyword>
<gene>
    <name evidence="4" type="ORF">KP803_00130</name>
</gene>
<accession>A0A9X1XH86</accession>
<dbReference type="Pfam" id="PF11932">
    <property type="entry name" value="DUF3450"/>
    <property type="match status" value="1"/>
</dbReference>
<dbReference type="EMBL" id="JAJHVV010000001">
    <property type="protein sequence ID" value="MCK6261673.1"/>
    <property type="molecule type" value="Genomic_DNA"/>
</dbReference>
<dbReference type="InterPro" id="IPR004170">
    <property type="entry name" value="WWE_dom"/>
</dbReference>
<dbReference type="RefSeq" id="WP_248006803.1">
    <property type="nucleotide sequence ID" value="NZ_JAJHVV010000001.1"/>
</dbReference>
<feature type="domain" description="WWE" evidence="3">
    <location>
        <begin position="193"/>
        <end position="268"/>
    </location>
</feature>
<name>A0A9X1XH86_9VIBR</name>
<dbReference type="PROSITE" id="PS51257">
    <property type="entry name" value="PROKAR_LIPOPROTEIN"/>
    <property type="match status" value="1"/>
</dbReference>
<sequence>MKLFKACSLAAVVTMSCSSVASSLSDATAIQKDTHKNAANSQKVIDKSFDSSQQLRAEIEQLEQELANLEVYRDHLESMVNNQNQEALSIESQIDQIHDTRQGVVPLMYQMLDGLTQIVKYDSPIRQQARLERVERLQAMMSQSDVSDAEKYRRILEAYQLEVDYGTKLGVYDGQIALAGGETFEAEIFYLGRISLIARNRSGSQYWSWNRASNEWESVNSSSFNNLDSAFRIANNQAAPSLLTVPLSFETQSSDYSLNTTNVTEAHK</sequence>
<evidence type="ECO:0000256" key="2">
    <source>
        <dbReference type="SAM" id="SignalP"/>
    </source>
</evidence>
<proteinExistence type="predicted"/>
<reference evidence="4" key="1">
    <citation type="submission" date="2021-11" db="EMBL/GenBank/DDBJ databases">
        <title>Vibrio ZSDE26 sp. nov. and Vibrio ZSDZ34 sp. nov., isolated from coastal seawater in Qingdao.</title>
        <authorList>
            <person name="Zhang P."/>
        </authorList>
    </citation>
    <scope>NUCLEOTIDE SEQUENCE</scope>
    <source>
        <strain evidence="4">ZSDE26</strain>
    </source>
</reference>
<keyword evidence="5" id="KW-1185">Reference proteome</keyword>